<keyword evidence="1" id="KW-0175">Coiled coil</keyword>
<sequence length="154" mass="18191">MGCGKSQEYAIQELNDIFNILKQENSELKAEKEALMREQIDKPSDEKDIIRSIGNMSNELESNYRDAKILLQDFSKSINYQKKSTPETRIGQITQLRLKLEETYKRIENCYMQKQAYSKLNSEVRIAVNQMDKDMQDKRLEVQKYRELLSQLDL</sequence>
<keyword evidence="3" id="KW-1185">Reference proteome</keyword>
<proteinExistence type="predicted"/>
<evidence type="ECO:0000256" key="1">
    <source>
        <dbReference type="SAM" id="Coils"/>
    </source>
</evidence>
<dbReference type="EMBL" id="MPUH01000666">
    <property type="protein sequence ID" value="OMJ75831.1"/>
    <property type="molecule type" value="Genomic_DNA"/>
</dbReference>
<organism evidence="2 3">
    <name type="scientific">Stentor coeruleus</name>
    <dbReference type="NCBI Taxonomy" id="5963"/>
    <lineage>
        <taxon>Eukaryota</taxon>
        <taxon>Sar</taxon>
        <taxon>Alveolata</taxon>
        <taxon>Ciliophora</taxon>
        <taxon>Postciliodesmatophora</taxon>
        <taxon>Heterotrichea</taxon>
        <taxon>Heterotrichida</taxon>
        <taxon>Stentoridae</taxon>
        <taxon>Stentor</taxon>
    </lineage>
</organism>
<dbReference type="Proteomes" id="UP000187209">
    <property type="component" value="Unassembled WGS sequence"/>
</dbReference>
<comment type="caution">
    <text evidence="2">The sequence shown here is derived from an EMBL/GenBank/DDBJ whole genome shotgun (WGS) entry which is preliminary data.</text>
</comment>
<reference evidence="2 3" key="1">
    <citation type="submission" date="2016-11" db="EMBL/GenBank/DDBJ databases">
        <title>The macronuclear genome of Stentor coeruleus: a giant cell with tiny introns.</title>
        <authorList>
            <person name="Slabodnick M."/>
            <person name="Ruby J.G."/>
            <person name="Reiff S.B."/>
            <person name="Swart E.C."/>
            <person name="Gosai S."/>
            <person name="Prabakaran S."/>
            <person name="Witkowska E."/>
            <person name="Larue G.E."/>
            <person name="Fisher S."/>
            <person name="Freeman R.M."/>
            <person name="Gunawardena J."/>
            <person name="Chu W."/>
            <person name="Stover N.A."/>
            <person name="Gregory B.D."/>
            <person name="Nowacki M."/>
            <person name="Derisi J."/>
            <person name="Roy S.W."/>
            <person name="Marshall W.F."/>
            <person name="Sood P."/>
        </authorList>
    </citation>
    <scope>NUCLEOTIDE SEQUENCE [LARGE SCALE GENOMIC DNA]</scope>
    <source>
        <strain evidence="2">WM001</strain>
    </source>
</reference>
<protein>
    <submittedName>
        <fullName evidence="2">Uncharacterized protein</fullName>
    </submittedName>
</protein>
<accession>A0A1R2BGF3</accession>
<evidence type="ECO:0000313" key="3">
    <source>
        <dbReference type="Proteomes" id="UP000187209"/>
    </source>
</evidence>
<dbReference type="AlphaFoldDB" id="A0A1R2BGF3"/>
<evidence type="ECO:0000313" key="2">
    <source>
        <dbReference type="EMBL" id="OMJ75831.1"/>
    </source>
</evidence>
<feature type="coiled-coil region" evidence="1">
    <location>
        <begin position="11"/>
        <end position="41"/>
    </location>
</feature>
<name>A0A1R2BGF3_9CILI</name>
<gene>
    <name evidence="2" type="ORF">SteCoe_24933</name>
</gene>